<dbReference type="PIRSF" id="PIRSF037984">
    <property type="entry name" value="Met_synth_TM0269_prd"/>
    <property type="match status" value="1"/>
</dbReference>
<proteinExistence type="predicted"/>
<comment type="caution">
    <text evidence="2">The sequence shown here is derived from an EMBL/GenBank/DDBJ whole genome shotgun (WGS) entry which is preliminary data.</text>
</comment>
<sequence>MDIHKKEVLRYLGYHSEKIDYLTNQLIDASIEEVKKTTNVNYVYNIFDIEKSNHKVFLKGTSLVFEGNDITNHLLYAKKCAIMAVTLGNFIDQKIRYYSKIDLTKSLIFDAVATTFVESFCNKVEEEIIEFAETHDFHTTYRYSPGYGDFPLSIQPKIIQTLDTQRKIGLAVTDNFILTPRKSVTAVIGLQNNPATLKQNACENCNQNATCTYKKDGDSCGIQKNN</sequence>
<dbReference type="AlphaFoldDB" id="A0A4R2KKD0"/>
<dbReference type="Proteomes" id="UP000294919">
    <property type="component" value="Unassembled WGS sequence"/>
</dbReference>
<dbReference type="InterPro" id="IPR017342">
    <property type="entry name" value="S-AdoMet-dep_Met_synth_prd"/>
</dbReference>
<dbReference type="InterPro" id="IPR004223">
    <property type="entry name" value="VitB12-dep_Met_synth_activ_dom"/>
</dbReference>
<organism evidence="2 3">
    <name type="scientific">Marinisporobacter balticus</name>
    <dbReference type="NCBI Taxonomy" id="2018667"/>
    <lineage>
        <taxon>Bacteria</taxon>
        <taxon>Bacillati</taxon>
        <taxon>Bacillota</taxon>
        <taxon>Clostridia</taxon>
        <taxon>Peptostreptococcales</taxon>
        <taxon>Thermotaleaceae</taxon>
        <taxon>Marinisporobacter</taxon>
    </lineage>
</organism>
<evidence type="ECO:0000259" key="1">
    <source>
        <dbReference type="Pfam" id="PF02965"/>
    </source>
</evidence>
<keyword evidence="3" id="KW-1185">Reference proteome</keyword>
<dbReference type="EMBL" id="SLWV01000014">
    <property type="protein sequence ID" value="TCO73784.1"/>
    <property type="molecule type" value="Genomic_DNA"/>
</dbReference>
<dbReference type="RefSeq" id="WP_132245633.1">
    <property type="nucleotide sequence ID" value="NZ_SLWV01000014.1"/>
</dbReference>
<feature type="domain" description="AdoMet activation" evidence="1">
    <location>
        <begin position="80"/>
        <end position="191"/>
    </location>
</feature>
<dbReference type="InterPro" id="IPR037010">
    <property type="entry name" value="VitB12-dep_Met_synth_activ_sf"/>
</dbReference>
<name>A0A4R2KKD0_9FIRM</name>
<dbReference type="Pfam" id="PF02965">
    <property type="entry name" value="Met_synt_B12"/>
    <property type="match status" value="1"/>
</dbReference>
<evidence type="ECO:0000313" key="2">
    <source>
        <dbReference type="EMBL" id="TCO73784.1"/>
    </source>
</evidence>
<dbReference type="SUPFAM" id="SSF56507">
    <property type="entry name" value="Methionine synthase activation domain-like"/>
    <property type="match status" value="1"/>
</dbReference>
<dbReference type="Gene3D" id="3.40.109.40">
    <property type="match status" value="1"/>
</dbReference>
<gene>
    <name evidence="2" type="ORF">EV214_11416</name>
</gene>
<evidence type="ECO:0000313" key="3">
    <source>
        <dbReference type="Proteomes" id="UP000294919"/>
    </source>
</evidence>
<dbReference type="OrthoDB" id="9816190at2"/>
<dbReference type="GO" id="GO:0008705">
    <property type="term" value="F:methionine synthase activity"/>
    <property type="evidence" value="ECO:0007669"/>
    <property type="project" value="InterPro"/>
</dbReference>
<protein>
    <submittedName>
        <fullName evidence="2">Cobalamin-dependent methionine synthase-like protein</fullName>
    </submittedName>
</protein>
<accession>A0A4R2KKD0</accession>
<reference evidence="2 3" key="1">
    <citation type="submission" date="2019-03" db="EMBL/GenBank/DDBJ databases">
        <title>Genomic Encyclopedia of Type Strains, Phase IV (KMG-IV): sequencing the most valuable type-strain genomes for metagenomic binning, comparative biology and taxonomic classification.</title>
        <authorList>
            <person name="Goeker M."/>
        </authorList>
    </citation>
    <scope>NUCLEOTIDE SEQUENCE [LARGE SCALE GENOMIC DNA]</scope>
    <source>
        <strain evidence="2 3">DSM 102940</strain>
    </source>
</reference>